<organism evidence="2 3">
    <name type="scientific">Colletotrichum chrysophilum</name>
    <dbReference type="NCBI Taxonomy" id="1836956"/>
    <lineage>
        <taxon>Eukaryota</taxon>
        <taxon>Fungi</taxon>
        <taxon>Dikarya</taxon>
        <taxon>Ascomycota</taxon>
        <taxon>Pezizomycotina</taxon>
        <taxon>Sordariomycetes</taxon>
        <taxon>Hypocreomycetidae</taxon>
        <taxon>Glomerellales</taxon>
        <taxon>Glomerellaceae</taxon>
        <taxon>Colletotrichum</taxon>
        <taxon>Colletotrichum gloeosporioides species complex</taxon>
    </lineage>
</organism>
<gene>
    <name evidence="2" type="ORF">CCHR01_14042</name>
</gene>
<reference evidence="2" key="1">
    <citation type="submission" date="2023-01" db="EMBL/GenBank/DDBJ databases">
        <title>Colletotrichum chrysophilum M932 genome sequence.</title>
        <authorList>
            <person name="Baroncelli R."/>
        </authorList>
    </citation>
    <scope>NUCLEOTIDE SEQUENCE</scope>
    <source>
        <strain evidence="2">M932</strain>
    </source>
</reference>
<feature type="region of interest" description="Disordered" evidence="1">
    <location>
        <begin position="69"/>
        <end position="93"/>
    </location>
</feature>
<accession>A0AAD9ED53</accession>
<keyword evidence="3" id="KW-1185">Reference proteome</keyword>
<evidence type="ECO:0000256" key="1">
    <source>
        <dbReference type="SAM" id="MobiDB-lite"/>
    </source>
</evidence>
<sequence>MEADGHHSDTQSHLVAGAVIRVPAPLTSFRPSIQMVQCGPPPRHPGWHGRLFLFLGLWRHSLAQPFGCYTSPEDRPRDAGGRGRSSPPSSSIALSSSQKISYWGLTLYIDDSSTSSKRPSPAPVLHIPVQPLGILHHLQAVCICYTALAVFPKSDAYLGRSPGTWQNKHQVSRCLPPGALLGVESHALHLVPCLLHLPEATLHPCALPPPFNLPQHRPEPRNHLIPTTTCLSLDLQAKTVQNSFKSKPSAKKGPVQKKGSSSRRKLEPRSAVTTTNVRTPYSSSLTPPNPALDALAVSPQKHPLTLGCDVDGYLPSSFPSPDPTTS</sequence>
<protein>
    <submittedName>
        <fullName evidence="2">Uncharacterized protein</fullName>
    </submittedName>
</protein>
<evidence type="ECO:0000313" key="2">
    <source>
        <dbReference type="EMBL" id="KAK1843317.1"/>
    </source>
</evidence>
<comment type="caution">
    <text evidence="2">The sequence shown here is derived from an EMBL/GenBank/DDBJ whole genome shotgun (WGS) entry which is preliminary data.</text>
</comment>
<feature type="region of interest" description="Disordered" evidence="1">
    <location>
        <begin position="242"/>
        <end position="291"/>
    </location>
</feature>
<feature type="compositionally biased region" description="Basic and acidic residues" evidence="1">
    <location>
        <begin position="72"/>
        <end position="81"/>
    </location>
</feature>
<dbReference type="EMBL" id="JAQOWY010000364">
    <property type="protein sequence ID" value="KAK1843317.1"/>
    <property type="molecule type" value="Genomic_DNA"/>
</dbReference>
<name>A0AAD9ED53_9PEZI</name>
<evidence type="ECO:0000313" key="3">
    <source>
        <dbReference type="Proteomes" id="UP001243330"/>
    </source>
</evidence>
<dbReference type="Proteomes" id="UP001243330">
    <property type="component" value="Unassembled WGS sequence"/>
</dbReference>
<feature type="compositionally biased region" description="Polar residues" evidence="1">
    <location>
        <begin position="271"/>
        <end position="286"/>
    </location>
</feature>
<proteinExistence type="predicted"/>
<dbReference type="AlphaFoldDB" id="A0AAD9ED53"/>